<protein>
    <recommendedName>
        <fullName evidence="6">Rieske domain-containing protein</fullName>
    </recommendedName>
</protein>
<dbReference type="CDD" id="cd03478">
    <property type="entry name" value="Rieske_AIFL_N"/>
    <property type="match status" value="1"/>
</dbReference>
<feature type="non-terminal residue" evidence="7">
    <location>
        <position position="177"/>
    </location>
</feature>
<evidence type="ECO:0000313" key="8">
    <source>
        <dbReference type="Proteomes" id="UP000324832"/>
    </source>
</evidence>
<evidence type="ECO:0000256" key="1">
    <source>
        <dbReference type="ARBA" id="ARBA00022714"/>
    </source>
</evidence>
<sequence>MGSSDSKSYSPNQQCSSVRHSEHGTISRTDSRVEYVEAVVCNADDLKENEMKVFDIGEHGKVLLVKQKGEFSAVGTKCTHYGAPLNTGALGDGRVRCPWHGACFNLKSGDIEDFPGFDSLPCHQVTITEKGEVKLVAKHGATLQRSLVDLEIPPSDTTKQVSERATLFRISCNAMMN</sequence>
<evidence type="ECO:0000313" key="7">
    <source>
        <dbReference type="EMBL" id="VVC92615.1"/>
    </source>
</evidence>
<dbReference type="PANTHER" id="PTHR21496:SF23">
    <property type="entry name" value="3-PHENYLPROPIONATE_CINNAMIC ACID DIOXYGENASE FERREDOXIN SUBUNIT"/>
    <property type="match status" value="1"/>
</dbReference>
<dbReference type="Pfam" id="PF00355">
    <property type="entry name" value="Rieske"/>
    <property type="match status" value="1"/>
</dbReference>
<organism evidence="7 8">
    <name type="scientific">Leptidea sinapis</name>
    <dbReference type="NCBI Taxonomy" id="189913"/>
    <lineage>
        <taxon>Eukaryota</taxon>
        <taxon>Metazoa</taxon>
        <taxon>Ecdysozoa</taxon>
        <taxon>Arthropoda</taxon>
        <taxon>Hexapoda</taxon>
        <taxon>Insecta</taxon>
        <taxon>Pterygota</taxon>
        <taxon>Neoptera</taxon>
        <taxon>Endopterygota</taxon>
        <taxon>Lepidoptera</taxon>
        <taxon>Glossata</taxon>
        <taxon>Ditrysia</taxon>
        <taxon>Papilionoidea</taxon>
        <taxon>Pieridae</taxon>
        <taxon>Dismorphiinae</taxon>
        <taxon>Leptidea</taxon>
    </lineage>
</organism>
<feature type="region of interest" description="Disordered" evidence="5">
    <location>
        <begin position="1"/>
        <end position="27"/>
    </location>
</feature>
<dbReference type="Gene3D" id="2.102.10.10">
    <property type="entry name" value="Rieske [2Fe-2S] iron-sulphur domain"/>
    <property type="match status" value="1"/>
</dbReference>
<dbReference type="GO" id="GO:0051537">
    <property type="term" value="F:2 iron, 2 sulfur cluster binding"/>
    <property type="evidence" value="ECO:0007669"/>
    <property type="project" value="UniProtKB-KW"/>
</dbReference>
<dbReference type="EMBL" id="FZQP02001338">
    <property type="protein sequence ID" value="VVC92615.1"/>
    <property type="molecule type" value="Genomic_DNA"/>
</dbReference>
<dbReference type="AlphaFoldDB" id="A0A5E4Q6K9"/>
<dbReference type="PANTHER" id="PTHR21496">
    <property type="entry name" value="FERREDOXIN-RELATED"/>
    <property type="match status" value="1"/>
</dbReference>
<dbReference type="InterPro" id="IPR017941">
    <property type="entry name" value="Rieske_2Fe-2S"/>
</dbReference>
<evidence type="ECO:0000256" key="3">
    <source>
        <dbReference type="ARBA" id="ARBA00023004"/>
    </source>
</evidence>
<gene>
    <name evidence="7" type="ORF">LSINAPIS_LOCUS5018</name>
</gene>
<reference evidence="7 8" key="1">
    <citation type="submission" date="2017-07" db="EMBL/GenBank/DDBJ databases">
        <authorList>
            <person name="Talla V."/>
            <person name="Backstrom N."/>
        </authorList>
    </citation>
    <scope>NUCLEOTIDE SEQUENCE [LARGE SCALE GENOMIC DNA]</scope>
</reference>
<feature type="domain" description="Rieske" evidence="6">
    <location>
        <begin position="38"/>
        <end position="127"/>
    </location>
</feature>
<accession>A0A5E4Q6K9</accession>
<dbReference type="SUPFAM" id="SSF50022">
    <property type="entry name" value="ISP domain"/>
    <property type="match status" value="1"/>
</dbReference>
<evidence type="ECO:0000259" key="6">
    <source>
        <dbReference type="PROSITE" id="PS51296"/>
    </source>
</evidence>
<dbReference type="Proteomes" id="UP000324832">
    <property type="component" value="Unassembled WGS sequence"/>
</dbReference>
<dbReference type="InterPro" id="IPR036922">
    <property type="entry name" value="Rieske_2Fe-2S_sf"/>
</dbReference>
<keyword evidence="8" id="KW-1185">Reference proteome</keyword>
<feature type="compositionally biased region" description="Polar residues" evidence="5">
    <location>
        <begin position="1"/>
        <end position="18"/>
    </location>
</feature>
<evidence type="ECO:0000256" key="5">
    <source>
        <dbReference type="SAM" id="MobiDB-lite"/>
    </source>
</evidence>
<dbReference type="FunFam" id="2.102.10.10:FF:000003">
    <property type="entry name" value="apoptosis-inducing factor 3 isoform X2"/>
    <property type="match status" value="1"/>
</dbReference>
<name>A0A5E4Q6K9_9NEOP</name>
<keyword evidence="1" id="KW-0001">2Fe-2S</keyword>
<dbReference type="PROSITE" id="PS51296">
    <property type="entry name" value="RIESKE"/>
    <property type="match status" value="1"/>
</dbReference>
<evidence type="ECO:0000256" key="4">
    <source>
        <dbReference type="ARBA" id="ARBA00023014"/>
    </source>
</evidence>
<keyword evidence="4" id="KW-0411">Iron-sulfur</keyword>
<keyword evidence="3" id="KW-0408">Iron</keyword>
<proteinExistence type="predicted"/>
<keyword evidence="2" id="KW-0479">Metal-binding</keyword>
<evidence type="ECO:0000256" key="2">
    <source>
        <dbReference type="ARBA" id="ARBA00022723"/>
    </source>
</evidence>
<dbReference type="GO" id="GO:0046872">
    <property type="term" value="F:metal ion binding"/>
    <property type="evidence" value="ECO:0007669"/>
    <property type="project" value="UniProtKB-KW"/>
</dbReference>